<comment type="caution">
    <text evidence="7">The sequence shown here is derived from an EMBL/GenBank/DDBJ whole genome shotgun (WGS) entry which is preliminary data.</text>
</comment>
<keyword evidence="4" id="KW-0732">Signal</keyword>
<evidence type="ECO:0000259" key="6">
    <source>
        <dbReference type="PROSITE" id="PS50983"/>
    </source>
</evidence>
<keyword evidence="3" id="KW-0813">Transport</keyword>
<gene>
    <name evidence="7" type="ORF">HNP84_002620</name>
</gene>
<dbReference type="PANTHER" id="PTHR30532">
    <property type="entry name" value="IRON III DICITRATE-BINDING PERIPLASMIC PROTEIN"/>
    <property type="match status" value="1"/>
</dbReference>
<evidence type="ECO:0000256" key="2">
    <source>
        <dbReference type="ARBA" id="ARBA00008814"/>
    </source>
</evidence>
<protein>
    <submittedName>
        <fullName evidence="7">ABC-type Fe3+-hydroxamate transport system substrate-binding protein</fullName>
    </submittedName>
</protein>
<dbReference type="SUPFAM" id="SSF53807">
    <property type="entry name" value="Helical backbone' metal receptor"/>
    <property type="match status" value="1"/>
</dbReference>
<dbReference type="InterPro" id="IPR002491">
    <property type="entry name" value="ABC_transptr_periplasmic_BD"/>
</dbReference>
<dbReference type="Proteomes" id="UP000578449">
    <property type="component" value="Unassembled WGS sequence"/>
</dbReference>
<sequence length="176" mass="19446">MNGPNADTWQTTTRRIGRALGRQAQAERLVRDLEDRLGDVRRRATRLRGRTFTFSSFAGDQVVTKCARDDVLVRFLAGFGLALPALVAALPESGPAGMAGVSRERLELIDAGYTLITFRDEHERRAIETTALFARLNSVRNGGYLPLTPAESHALAFPSVLSIPYAIDRVLPRLNR</sequence>
<feature type="domain" description="Fe/B12 periplasmic-binding" evidence="6">
    <location>
        <begin position="1"/>
        <end position="176"/>
    </location>
</feature>
<evidence type="ECO:0000313" key="8">
    <source>
        <dbReference type="Proteomes" id="UP000578449"/>
    </source>
</evidence>
<dbReference type="AlphaFoldDB" id="A0A840P1P1"/>
<dbReference type="PANTHER" id="PTHR30532:SF24">
    <property type="entry name" value="FERRIC ENTEROBACTIN-BINDING PERIPLASMIC PROTEIN FEPB"/>
    <property type="match status" value="1"/>
</dbReference>
<accession>A0A840P1P1</accession>
<dbReference type="PROSITE" id="PS50983">
    <property type="entry name" value="FE_B12_PBP"/>
    <property type="match status" value="1"/>
</dbReference>
<dbReference type="EMBL" id="JACHGN010000005">
    <property type="protein sequence ID" value="MBB5132899.1"/>
    <property type="molecule type" value="Genomic_DNA"/>
</dbReference>
<name>A0A840P1P1_9ACTN</name>
<evidence type="ECO:0000256" key="1">
    <source>
        <dbReference type="ARBA" id="ARBA00004196"/>
    </source>
</evidence>
<keyword evidence="5" id="KW-0175">Coiled coil</keyword>
<comment type="similarity">
    <text evidence="2">Belongs to the bacterial solute-binding protein 8 family.</text>
</comment>
<evidence type="ECO:0000256" key="3">
    <source>
        <dbReference type="ARBA" id="ARBA00022448"/>
    </source>
</evidence>
<dbReference type="GO" id="GO:0030288">
    <property type="term" value="C:outer membrane-bounded periplasmic space"/>
    <property type="evidence" value="ECO:0007669"/>
    <property type="project" value="TreeGrafter"/>
</dbReference>
<keyword evidence="8" id="KW-1185">Reference proteome</keyword>
<organism evidence="7 8">
    <name type="scientific">Thermocatellispora tengchongensis</name>
    <dbReference type="NCBI Taxonomy" id="1073253"/>
    <lineage>
        <taxon>Bacteria</taxon>
        <taxon>Bacillati</taxon>
        <taxon>Actinomycetota</taxon>
        <taxon>Actinomycetes</taxon>
        <taxon>Streptosporangiales</taxon>
        <taxon>Streptosporangiaceae</taxon>
        <taxon>Thermocatellispora</taxon>
    </lineage>
</organism>
<evidence type="ECO:0000313" key="7">
    <source>
        <dbReference type="EMBL" id="MBB5132899.1"/>
    </source>
</evidence>
<dbReference type="GO" id="GO:1901678">
    <property type="term" value="P:iron coordination entity transport"/>
    <property type="evidence" value="ECO:0007669"/>
    <property type="project" value="UniProtKB-ARBA"/>
</dbReference>
<comment type="subcellular location">
    <subcellularLocation>
        <location evidence="1">Cell envelope</location>
    </subcellularLocation>
</comment>
<reference evidence="7 8" key="1">
    <citation type="submission" date="2020-08" db="EMBL/GenBank/DDBJ databases">
        <title>Genomic Encyclopedia of Type Strains, Phase IV (KMG-IV): sequencing the most valuable type-strain genomes for metagenomic binning, comparative biology and taxonomic classification.</title>
        <authorList>
            <person name="Goeker M."/>
        </authorList>
    </citation>
    <scope>NUCLEOTIDE SEQUENCE [LARGE SCALE GENOMIC DNA]</scope>
    <source>
        <strain evidence="7 8">DSM 45615</strain>
    </source>
</reference>
<evidence type="ECO:0000256" key="5">
    <source>
        <dbReference type="SAM" id="Coils"/>
    </source>
</evidence>
<proteinExistence type="inferred from homology"/>
<dbReference type="Gene3D" id="3.40.50.1980">
    <property type="entry name" value="Nitrogenase molybdenum iron protein domain"/>
    <property type="match status" value="1"/>
</dbReference>
<evidence type="ECO:0000256" key="4">
    <source>
        <dbReference type="ARBA" id="ARBA00022729"/>
    </source>
</evidence>
<dbReference type="InterPro" id="IPR051313">
    <property type="entry name" value="Bact_iron-sidero_bind"/>
</dbReference>
<feature type="coiled-coil region" evidence="5">
    <location>
        <begin position="23"/>
        <end position="50"/>
    </location>
</feature>